<reference evidence="1" key="1">
    <citation type="submission" date="2023-06" db="EMBL/GenBank/DDBJ databases">
        <title>Genome-scale phylogeny and comparative genomics of the fungal order Sordariales.</title>
        <authorList>
            <consortium name="Lawrence Berkeley National Laboratory"/>
            <person name="Hensen N."/>
            <person name="Bonometti L."/>
            <person name="Westerberg I."/>
            <person name="Brannstrom I.O."/>
            <person name="Guillou S."/>
            <person name="Cros-Aarteil S."/>
            <person name="Calhoun S."/>
            <person name="Haridas S."/>
            <person name="Kuo A."/>
            <person name="Mondo S."/>
            <person name="Pangilinan J."/>
            <person name="Riley R."/>
            <person name="Labutti K."/>
            <person name="Andreopoulos B."/>
            <person name="Lipzen A."/>
            <person name="Chen C."/>
            <person name="Yanf M."/>
            <person name="Daum C."/>
            <person name="Ng V."/>
            <person name="Clum A."/>
            <person name="Steindorff A."/>
            <person name="Ohm R."/>
            <person name="Martin F."/>
            <person name="Silar P."/>
            <person name="Natvig D."/>
            <person name="Lalanne C."/>
            <person name="Gautier V."/>
            <person name="Ament-Velasquez S.L."/>
            <person name="Kruys A."/>
            <person name="Hutchinson M.I."/>
            <person name="Powell A.J."/>
            <person name="Barry K."/>
            <person name="Miller A.N."/>
            <person name="Grigoriev I.V."/>
            <person name="Debuchy R."/>
            <person name="Gladieux P."/>
            <person name="Thoren M.H."/>
            <person name="Johannesson H."/>
        </authorList>
    </citation>
    <scope>NUCLEOTIDE SEQUENCE</scope>
    <source>
        <strain evidence="1">CBS 540.89</strain>
    </source>
</reference>
<sequence>MQCNAKGSDAIDLPASRYSQRLRVRARKKIGVERVGLKRGCHSIVASPRSPNLATPASNSALGTPLYREFRLLSSPPAHFPDH</sequence>
<name>A0AA40DWI1_9PEZI</name>
<dbReference type="EMBL" id="JAUKTV010000013">
    <property type="protein sequence ID" value="KAK0718954.1"/>
    <property type="molecule type" value="Genomic_DNA"/>
</dbReference>
<protein>
    <submittedName>
        <fullName evidence="1">Uncharacterized protein</fullName>
    </submittedName>
</protein>
<gene>
    <name evidence="1" type="ORF">B0T21DRAFT_374498</name>
</gene>
<evidence type="ECO:0000313" key="2">
    <source>
        <dbReference type="Proteomes" id="UP001172159"/>
    </source>
</evidence>
<proteinExistence type="predicted"/>
<dbReference type="AlphaFoldDB" id="A0AA40DWI1"/>
<comment type="caution">
    <text evidence="1">The sequence shown here is derived from an EMBL/GenBank/DDBJ whole genome shotgun (WGS) entry which is preliminary data.</text>
</comment>
<dbReference type="Proteomes" id="UP001172159">
    <property type="component" value="Unassembled WGS sequence"/>
</dbReference>
<evidence type="ECO:0000313" key="1">
    <source>
        <dbReference type="EMBL" id="KAK0718954.1"/>
    </source>
</evidence>
<keyword evidence="2" id="KW-1185">Reference proteome</keyword>
<accession>A0AA40DWI1</accession>
<organism evidence="1 2">
    <name type="scientific">Apiosordaria backusii</name>
    <dbReference type="NCBI Taxonomy" id="314023"/>
    <lineage>
        <taxon>Eukaryota</taxon>
        <taxon>Fungi</taxon>
        <taxon>Dikarya</taxon>
        <taxon>Ascomycota</taxon>
        <taxon>Pezizomycotina</taxon>
        <taxon>Sordariomycetes</taxon>
        <taxon>Sordariomycetidae</taxon>
        <taxon>Sordariales</taxon>
        <taxon>Lasiosphaeriaceae</taxon>
        <taxon>Apiosordaria</taxon>
    </lineage>
</organism>